<keyword evidence="2" id="KW-1185">Reference proteome</keyword>
<evidence type="ECO:0000313" key="1">
    <source>
        <dbReference type="EMBL" id="RNA23497.1"/>
    </source>
</evidence>
<organism evidence="1 2">
    <name type="scientific">Brachionus plicatilis</name>
    <name type="common">Marine rotifer</name>
    <name type="synonym">Brachionus muelleri</name>
    <dbReference type="NCBI Taxonomy" id="10195"/>
    <lineage>
        <taxon>Eukaryota</taxon>
        <taxon>Metazoa</taxon>
        <taxon>Spiralia</taxon>
        <taxon>Gnathifera</taxon>
        <taxon>Rotifera</taxon>
        <taxon>Eurotatoria</taxon>
        <taxon>Monogononta</taxon>
        <taxon>Pseudotrocha</taxon>
        <taxon>Ploima</taxon>
        <taxon>Brachionidae</taxon>
        <taxon>Brachionus</taxon>
    </lineage>
</organism>
<reference evidence="1 2" key="1">
    <citation type="journal article" date="2018" name="Sci. Rep.">
        <title>Genomic signatures of local adaptation to the degree of environmental predictability in rotifers.</title>
        <authorList>
            <person name="Franch-Gras L."/>
            <person name="Hahn C."/>
            <person name="Garcia-Roger E.M."/>
            <person name="Carmona M.J."/>
            <person name="Serra M."/>
            <person name="Gomez A."/>
        </authorList>
    </citation>
    <scope>NUCLEOTIDE SEQUENCE [LARGE SCALE GENOMIC DNA]</scope>
    <source>
        <strain evidence="1">HYR1</strain>
    </source>
</reference>
<protein>
    <submittedName>
        <fullName evidence="1">Uncharacterized protein</fullName>
    </submittedName>
</protein>
<evidence type="ECO:0000313" key="2">
    <source>
        <dbReference type="Proteomes" id="UP000276133"/>
    </source>
</evidence>
<dbReference type="EMBL" id="REGN01003278">
    <property type="protein sequence ID" value="RNA23497.1"/>
    <property type="molecule type" value="Genomic_DNA"/>
</dbReference>
<name>A0A3M7RJC1_BRAPC</name>
<sequence>IFPKYPNSGKINPDRFLRSRVDRIKEHRLHAVSKATQIIGQLKRTFLYWTPITFKTLFIDFIDLRTLFDMKLEKKFINRYGLKTSPLNHRQTYEISKMRKKLYSNIIFIRKYIFDFINIKCSPKLKKLDKFLFEII</sequence>
<gene>
    <name evidence="1" type="ORF">BpHYR1_044995</name>
</gene>
<accession>A0A3M7RJC1</accession>
<dbReference type="AlphaFoldDB" id="A0A3M7RJC1"/>
<dbReference type="Proteomes" id="UP000276133">
    <property type="component" value="Unassembled WGS sequence"/>
</dbReference>
<proteinExistence type="predicted"/>
<comment type="caution">
    <text evidence="1">The sequence shown here is derived from an EMBL/GenBank/DDBJ whole genome shotgun (WGS) entry which is preliminary data.</text>
</comment>
<feature type="non-terminal residue" evidence="1">
    <location>
        <position position="1"/>
    </location>
</feature>